<protein>
    <submittedName>
        <fullName evidence="2">Uncharacterized protein</fullName>
    </submittedName>
</protein>
<evidence type="ECO:0000313" key="2">
    <source>
        <dbReference type="EMBL" id="GAA0158424.1"/>
    </source>
</evidence>
<dbReference type="PANTHER" id="PTHR33240">
    <property type="entry name" value="OS08G0508500 PROTEIN"/>
    <property type="match status" value="1"/>
</dbReference>
<sequence>MDQLKDRHAHFMVQTPPVRTNNEPLTGKYSSPRAPVPDAVALAQRTYTVALLQKLIEAFTEKFIRQMQRGTNTELAGLAAFSPEIKSATMPVGMMLPSFTKFTGKTGPKEQIAEFQSQMSFQYPCSKVYYRAFLSSLARHSPEPKRRSALDRIQVYTSGDVPRRSAFSRTQGDPRKKKEVKEGKIEYLTPLNASAGNVFMEIEDKRILSQPPRQKTPPPQNKRDISKFWRVKVISRARSGGGDSRSARRAYAKRYIYAVTAGACPKFLDLSFSRKYFEGDKVPNEDPPVITLVITNFEVRHMLVDIVSSADILFLDAYLKLGISRVQIRPEAMPLVGFTGDKVSPLGVSNLMVTMGKHPQGDSGQSKEGLGMLPSLQGVHEGPDRKRGLVEDARGAPGPERIQYWNNAGGGARGDARMSHQYRDVFVWEPKDMPGVDPEVAVHWLYVDPHYKPVKEKKKRTFSVEKGEEIREEVDKLLWAGAIRVLLFPTWLT</sequence>
<feature type="region of interest" description="Disordered" evidence="1">
    <location>
        <begin position="1"/>
        <end position="31"/>
    </location>
</feature>
<name>A0AAV3Q3Z6_LITER</name>
<dbReference type="PANTHER" id="PTHR33240:SF15">
    <property type="entry name" value="GAG-PRO-LIKE PROTEIN"/>
    <property type="match status" value="1"/>
</dbReference>
<evidence type="ECO:0000256" key="1">
    <source>
        <dbReference type="SAM" id="MobiDB-lite"/>
    </source>
</evidence>
<accession>A0AAV3Q3Z6</accession>
<dbReference type="Proteomes" id="UP001454036">
    <property type="component" value="Unassembled WGS sequence"/>
</dbReference>
<organism evidence="2 3">
    <name type="scientific">Lithospermum erythrorhizon</name>
    <name type="common">Purple gromwell</name>
    <name type="synonym">Lithospermum officinale var. erythrorhizon</name>
    <dbReference type="NCBI Taxonomy" id="34254"/>
    <lineage>
        <taxon>Eukaryota</taxon>
        <taxon>Viridiplantae</taxon>
        <taxon>Streptophyta</taxon>
        <taxon>Embryophyta</taxon>
        <taxon>Tracheophyta</taxon>
        <taxon>Spermatophyta</taxon>
        <taxon>Magnoliopsida</taxon>
        <taxon>eudicotyledons</taxon>
        <taxon>Gunneridae</taxon>
        <taxon>Pentapetalae</taxon>
        <taxon>asterids</taxon>
        <taxon>lamiids</taxon>
        <taxon>Boraginales</taxon>
        <taxon>Boraginaceae</taxon>
        <taxon>Boraginoideae</taxon>
        <taxon>Lithospermeae</taxon>
        <taxon>Lithospermum</taxon>
    </lineage>
</organism>
<dbReference type="EMBL" id="BAABME010003346">
    <property type="protein sequence ID" value="GAA0158424.1"/>
    <property type="molecule type" value="Genomic_DNA"/>
</dbReference>
<gene>
    <name evidence="2" type="ORF">LIER_15455</name>
</gene>
<keyword evidence="3" id="KW-1185">Reference proteome</keyword>
<proteinExistence type="predicted"/>
<comment type="caution">
    <text evidence="2">The sequence shown here is derived from an EMBL/GenBank/DDBJ whole genome shotgun (WGS) entry which is preliminary data.</text>
</comment>
<feature type="region of interest" description="Disordered" evidence="1">
    <location>
        <begin position="161"/>
        <end position="180"/>
    </location>
</feature>
<dbReference type="AlphaFoldDB" id="A0AAV3Q3Z6"/>
<reference evidence="2 3" key="1">
    <citation type="submission" date="2024-01" db="EMBL/GenBank/DDBJ databases">
        <title>The complete chloroplast genome sequence of Lithospermum erythrorhizon: insights into the phylogenetic relationship among Boraginaceae species and the maternal lineages of purple gromwells.</title>
        <authorList>
            <person name="Okada T."/>
            <person name="Watanabe K."/>
        </authorList>
    </citation>
    <scope>NUCLEOTIDE SEQUENCE [LARGE SCALE GENOMIC DNA]</scope>
</reference>
<evidence type="ECO:0000313" key="3">
    <source>
        <dbReference type="Proteomes" id="UP001454036"/>
    </source>
</evidence>